<feature type="compositionally biased region" description="Basic residues" evidence="4">
    <location>
        <begin position="1"/>
        <end position="13"/>
    </location>
</feature>
<organism evidence="5 6">
    <name type="scientific">Carpinus fangiana</name>
    <dbReference type="NCBI Taxonomy" id="176857"/>
    <lineage>
        <taxon>Eukaryota</taxon>
        <taxon>Viridiplantae</taxon>
        <taxon>Streptophyta</taxon>
        <taxon>Embryophyta</taxon>
        <taxon>Tracheophyta</taxon>
        <taxon>Spermatophyta</taxon>
        <taxon>Magnoliopsida</taxon>
        <taxon>eudicotyledons</taxon>
        <taxon>Gunneridae</taxon>
        <taxon>Pentapetalae</taxon>
        <taxon>rosids</taxon>
        <taxon>fabids</taxon>
        <taxon>Fagales</taxon>
        <taxon>Betulaceae</taxon>
        <taxon>Carpinus</taxon>
    </lineage>
</organism>
<dbReference type="OrthoDB" id="4703at2759"/>
<dbReference type="GO" id="GO:0006383">
    <property type="term" value="P:transcription by RNA polymerase III"/>
    <property type="evidence" value="ECO:0007669"/>
    <property type="project" value="TreeGrafter"/>
</dbReference>
<feature type="compositionally biased region" description="Basic and acidic residues" evidence="4">
    <location>
        <begin position="125"/>
        <end position="142"/>
    </location>
</feature>
<protein>
    <submittedName>
        <fullName evidence="5">Uncharacterized protein</fullName>
    </submittedName>
</protein>
<dbReference type="SUPFAM" id="SSF50978">
    <property type="entry name" value="WD40 repeat-like"/>
    <property type="match status" value="1"/>
</dbReference>
<evidence type="ECO:0000256" key="2">
    <source>
        <dbReference type="ARBA" id="ARBA00023163"/>
    </source>
</evidence>
<feature type="compositionally biased region" description="Basic and acidic residues" evidence="4">
    <location>
        <begin position="70"/>
        <end position="81"/>
    </location>
</feature>
<keyword evidence="3" id="KW-0539">Nucleus</keyword>
<proteinExistence type="predicted"/>
<feature type="region of interest" description="Disordered" evidence="4">
    <location>
        <begin position="1"/>
        <end position="148"/>
    </location>
</feature>
<dbReference type="EMBL" id="VIBQ01000010">
    <property type="protein sequence ID" value="KAB8338704.1"/>
    <property type="molecule type" value="Genomic_DNA"/>
</dbReference>
<evidence type="ECO:0000256" key="1">
    <source>
        <dbReference type="ARBA" id="ARBA00004123"/>
    </source>
</evidence>
<dbReference type="GO" id="GO:0000127">
    <property type="term" value="C:transcription factor TFIIIC complex"/>
    <property type="evidence" value="ECO:0007669"/>
    <property type="project" value="TreeGrafter"/>
</dbReference>
<comment type="subcellular location">
    <subcellularLocation>
        <location evidence="1">Nucleus</location>
    </subcellularLocation>
</comment>
<dbReference type="PANTHER" id="PTHR15052">
    <property type="entry name" value="RNA POLYMERASE III TRANSCRIPTION INITIATION FACTOR COMPLEX SUBUNIT"/>
    <property type="match status" value="1"/>
</dbReference>
<keyword evidence="6" id="KW-1185">Reference proteome</keyword>
<dbReference type="InterPro" id="IPR052416">
    <property type="entry name" value="GTF3C_component"/>
</dbReference>
<accession>A0A5N6KQK7</accession>
<evidence type="ECO:0000313" key="5">
    <source>
        <dbReference type="EMBL" id="KAB8338704.1"/>
    </source>
</evidence>
<feature type="compositionally biased region" description="Polar residues" evidence="4">
    <location>
        <begin position="103"/>
        <end position="112"/>
    </location>
</feature>
<dbReference type="Proteomes" id="UP000327013">
    <property type="component" value="Unassembled WGS sequence"/>
</dbReference>
<evidence type="ECO:0000256" key="3">
    <source>
        <dbReference type="ARBA" id="ARBA00023242"/>
    </source>
</evidence>
<dbReference type="InterPro" id="IPR036322">
    <property type="entry name" value="WD40_repeat_dom_sf"/>
</dbReference>
<gene>
    <name evidence="5" type="ORF">FH972_021649</name>
</gene>
<dbReference type="GO" id="GO:0005634">
    <property type="term" value="C:nucleus"/>
    <property type="evidence" value="ECO:0007669"/>
    <property type="project" value="UniProtKB-SubCell"/>
</dbReference>
<keyword evidence="2" id="KW-0804">Transcription</keyword>
<comment type="caution">
    <text evidence="5">The sequence shown here is derived from an EMBL/GenBank/DDBJ whole genome shotgun (WGS) entry which is preliminary data.</text>
</comment>
<evidence type="ECO:0000256" key="4">
    <source>
        <dbReference type="SAM" id="MobiDB-lite"/>
    </source>
</evidence>
<evidence type="ECO:0000313" key="6">
    <source>
        <dbReference type="Proteomes" id="UP000327013"/>
    </source>
</evidence>
<dbReference type="AlphaFoldDB" id="A0A5N6KQK7"/>
<dbReference type="PANTHER" id="PTHR15052:SF2">
    <property type="entry name" value="GENERAL TRANSCRIPTION FACTOR 3C POLYPEPTIDE 2"/>
    <property type="match status" value="1"/>
</dbReference>
<sequence length="701" mass="76488">MSSRRPARQRKPNPKYAHDALVGYESLEDTIGDVELPDSDSGDDFAEDVHAEPDDIEGDDLSVASDDVDSQSREDDERLSDVLEDEDELPGLTNGDVTRRRSISNQGPSQQFPAAEGSEVDSYSDLEKHSRGVTLDRKRPGRDPGGNMMIGDDPAEAAALVQAKDAFFVEVTLPNRQIAVDYPGMEPPSWTKDANSDRGGWEVTLAQSQQMIPLDGTAVQRYTTGRCHKPILTGPPRQVKVTSLPPQEAKCIDSLGTTDGSTSAQTGHRPAWLLNIGEAVQCLEWAPNRKDGRHFLAVATIPPVLPELFGPSAPTPAAIEIWEFQAATQPRADLAATMNMTMPPRRRQVLCVEFGPVIQMRWGPKTTSHSSGDLGLLAVVGTDGHLRVVSVSSSEQPAALKVQAVPINISVPNTLCSCVTWLSDSLVAVGCANGYVGVWDLETCISKGCTTPVFWHEIHLTYVLSIERCLPSRPGVIITSSMDGFVRYTSIANPAMDWVHGTRSRMGSRLLLWHDQSQHSIHVEDLYNVRAMNLRRAWASEYVVTLGAPAQSAALSQHHSAMLLGCTDGSVQVVNPMRRTFAKSFYNADYQQTWFTHDWRRGWATDEGSLDYPQGLGRLTSGYAVENAREASAAALFNKNSHGPESQRQSRVTDDNVTIATTYEEEAGVRAVSWNPNATAQGWAAAGMGSGLVVVEDLCWN</sequence>
<dbReference type="Gene3D" id="2.130.10.10">
    <property type="entry name" value="YVTN repeat-like/Quinoprotein amine dehydrogenase"/>
    <property type="match status" value="1"/>
</dbReference>
<feature type="compositionally biased region" description="Acidic residues" evidence="4">
    <location>
        <begin position="26"/>
        <end position="46"/>
    </location>
</feature>
<dbReference type="InterPro" id="IPR015943">
    <property type="entry name" value="WD40/YVTN_repeat-like_dom_sf"/>
</dbReference>
<reference evidence="5 6" key="1">
    <citation type="submission" date="2019-06" db="EMBL/GenBank/DDBJ databases">
        <title>A chromosomal-level reference genome of Carpinus fangiana (Coryloideae, Betulaceae).</title>
        <authorList>
            <person name="Yang X."/>
            <person name="Wang Z."/>
            <person name="Zhang L."/>
            <person name="Hao G."/>
            <person name="Liu J."/>
            <person name="Yang Y."/>
        </authorList>
    </citation>
    <scope>NUCLEOTIDE SEQUENCE [LARGE SCALE GENOMIC DNA]</scope>
    <source>
        <strain evidence="5">Cfa_2016G</strain>
        <tissue evidence="5">Leaf</tissue>
    </source>
</reference>
<name>A0A5N6KQK7_9ROSI</name>